<feature type="transmembrane region" description="Helical" evidence="5">
    <location>
        <begin position="330"/>
        <end position="350"/>
    </location>
</feature>
<feature type="transmembrane region" description="Helical" evidence="5">
    <location>
        <begin position="12"/>
        <end position="32"/>
    </location>
</feature>
<reference evidence="8 9" key="1">
    <citation type="submission" date="2017-07" db="EMBL/GenBank/DDBJ databases">
        <title>Draft whole genome sequences of clinical Proprionibacteriaceae strains.</title>
        <authorList>
            <person name="Bernier A.-M."/>
            <person name="Bernard K."/>
            <person name="Domingo M.-C."/>
        </authorList>
    </citation>
    <scope>NUCLEOTIDE SEQUENCE [LARGE SCALE GENOMIC DNA]</scope>
    <source>
        <strain evidence="8 9">NML 130396</strain>
    </source>
</reference>
<comment type="subunit">
    <text evidence="5">NDH-1 is composed of 14 different subunits. Subunits NuoA, H, J, K, L, M, N constitute the membrane sector of the complex.</text>
</comment>
<keyword evidence="5" id="KW-1003">Cell membrane</keyword>
<comment type="catalytic activity">
    <reaction evidence="5">
        <text>a quinone + NADH + 5 H(+)(in) = a quinol + NAD(+) + 4 H(+)(out)</text>
        <dbReference type="Rhea" id="RHEA:57888"/>
        <dbReference type="ChEBI" id="CHEBI:15378"/>
        <dbReference type="ChEBI" id="CHEBI:24646"/>
        <dbReference type="ChEBI" id="CHEBI:57540"/>
        <dbReference type="ChEBI" id="CHEBI:57945"/>
        <dbReference type="ChEBI" id="CHEBI:132124"/>
    </reaction>
</comment>
<dbReference type="PANTHER" id="PTHR22773">
    <property type="entry name" value="NADH DEHYDROGENASE"/>
    <property type="match status" value="1"/>
</dbReference>
<comment type="function">
    <text evidence="5">NDH-1 shuttles electrons from NADH, via FMN and iron-sulfur (Fe-S) centers, to quinones in the respiratory chain. The immediate electron acceptor for the enzyme in this species is believed to be a menaquinone. Couples the redox reaction to proton translocation (for every two electrons transferred, four hydrogen ions are translocated across the cytoplasmic membrane), and thus conserves the redox energy in a proton gradient.</text>
</comment>
<feature type="transmembrane region" description="Helical" evidence="5">
    <location>
        <begin position="408"/>
        <end position="432"/>
    </location>
</feature>
<feature type="transmembrane region" description="Helical" evidence="5">
    <location>
        <begin position="44"/>
        <end position="62"/>
    </location>
</feature>
<keyword evidence="5" id="KW-0874">Quinone</keyword>
<evidence type="ECO:0000256" key="1">
    <source>
        <dbReference type="ARBA" id="ARBA00004127"/>
    </source>
</evidence>
<keyword evidence="3 5" id="KW-1133">Transmembrane helix</keyword>
<dbReference type="HAMAP" id="MF_00445">
    <property type="entry name" value="NDH1_NuoN_1"/>
    <property type="match status" value="1"/>
</dbReference>
<keyword evidence="4 5" id="KW-0472">Membrane</keyword>
<feature type="transmembrane region" description="Helical" evidence="5">
    <location>
        <begin position="444"/>
        <end position="464"/>
    </location>
</feature>
<feature type="transmembrane region" description="Helical" evidence="5">
    <location>
        <begin position="136"/>
        <end position="153"/>
    </location>
</feature>
<keyword evidence="5" id="KW-0520">NAD</keyword>
<comment type="subcellular location">
    <subcellularLocation>
        <location evidence="5">Cell membrane</location>
        <topology evidence="5">Multi-pass membrane protein</topology>
    </subcellularLocation>
    <subcellularLocation>
        <location evidence="1">Endomembrane system</location>
        <topology evidence="1">Multi-pass membrane protein</topology>
    </subcellularLocation>
    <subcellularLocation>
        <location evidence="6">Membrane</location>
        <topology evidence="6">Multi-pass membrane protein</topology>
    </subcellularLocation>
</comment>
<dbReference type="GO" id="GO:0048038">
    <property type="term" value="F:quinone binding"/>
    <property type="evidence" value="ECO:0007669"/>
    <property type="project" value="UniProtKB-KW"/>
</dbReference>
<evidence type="ECO:0000256" key="5">
    <source>
        <dbReference type="HAMAP-Rule" id="MF_00445"/>
    </source>
</evidence>
<dbReference type="InterPro" id="IPR001750">
    <property type="entry name" value="ND/Mrp_TM"/>
</dbReference>
<dbReference type="RefSeq" id="WP_094365051.1">
    <property type="nucleotide sequence ID" value="NZ_NMVQ01000044.1"/>
</dbReference>
<dbReference type="GO" id="GO:0050136">
    <property type="term" value="F:NADH dehydrogenase (quinone) (non-electrogenic) activity"/>
    <property type="evidence" value="ECO:0007669"/>
    <property type="project" value="UniProtKB-UniRule"/>
</dbReference>
<dbReference type="Pfam" id="PF00361">
    <property type="entry name" value="Proton_antipo_M"/>
    <property type="match status" value="1"/>
</dbReference>
<feature type="transmembrane region" description="Helical" evidence="5">
    <location>
        <begin position="82"/>
        <end position="99"/>
    </location>
</feature>
<dbReference type="OrthoDB" id="9811718at2"/>
<comment type="similarity">
    <text evidence="5">Belongs to the complex I subunit 2 family.</text>
</comment>
<gene>
    <name evidence="5" type="primary">nuoN</name>
    <name evidence="8" type="ORF">CGZ93_15455</name>
</gene>
<feature type="transmembrane region" description="Helical" evidence="5">
    <location>
        <begin position="159"/>
        <end position="177"/>
    </location>
</feature>
<dbReference type="InterPro" id="IPR010096">
    <property type="entry name" value="NADH-Q_OxRdtase_suN/2"/>
</dbReference>
<dbReference type="AlphaFoldDB" id="A0A255GUW9"/>
<protein>
    <recommendedName>
        <fullName evidence="5">NADH-quinone oxidoreductase subunit N</fullName>
        <ecNumber evidence="5">7.1.1.-</ecNumber>
    </recommendedName>
    <alternativeName>
        <fullName evidence="5">NADH dehydrogenase I subunit N</fullName>
    </alternativeName>
    <alternativeName>
        <fullName evidence="5">NDH-1 subunit N</fullName>
    </alternativeName>
</protein>
<keyword evidence="2 5" id="KW-0812">Transmembrane</keyword>
<dbReference type="EC" id="7.1.1.-" evidence="5"/>
<keyword evidence="5" id="KW-1278">Translocase</keyword>
<feature type="domain" description="NADH:quinone oxidoreductase/Mrp antiporter transmembrane" evidence="7">
    <location>
        <begin position="153"/>
        <end position="456"/>
    </location>
</feature>
<feature type="transmembrane region" description="Helical" evidence="5">
    <location>
        <begin position="304"/>
        <end position="323"/>
    </location>
</feature>
<dbReference type="GO" id="GO:0042773">
    <property type="term" value="P:ATP synthesis coupled electron transport"/>
    <property type="evidence" value="ECO:0007669"/>
    <property type="project" value="InterPro"/>
</dbReference>
<proteinExistence type="inferred from homology"/>
<dbReference type="GO" id="GO:0005886">
    <property type="term" value="C:plasma membrane"/>
    <property type="evidence" value="ECO:0007669"/>
    <property type="project" value="UniProtKB-SubCell"/>
</dbReference>
<evidence type="ECO:0000256" key="6">
    <source>
        <dbReference type="RuleBase" id="RU000320"/>
    </source>
</evidence>
<evidence type="ECO:0000256" key="2">
    <source>
        <dbReference type="ARBA" id="ARBA00022692"/>
    </source>
</evidence>
<sequence>MTGYPPPVEYLQIAPLIAVFLGGCLGVGLEAFVPRGKRAVPQVLLTLLVILIALGFTVFSWSRGNELIGALGSLALDGPTRFIWAILLVLTALSVLVFAERRVGGGATGFTPQAASVPGTPSEQAAIQARLEHTEIYPLLLFALTGMMLFPASNDLLTMFVALEIMSLPLYLMCGMARRRRLLSQEAALKYFLLGALSSAFFLYGVALIYGYSGSFILGEISASLASSSTGSPALLLGGMGLLAIGLLFKVSAVPFHSWTPDVYQGAPTPVTGFMAACTKIAAVGALLRVFFVGFGGARWDWQPLMAAVAVLTMATGSLLAITQTDIKRMLAYSSIAHAGFLLTAITGAAQPSGGITGGITSVSAVLFYLATYGVATIAAFALVTTVRNEGGEVTALAGWSGLAKRSPGAAAAMALLLLSFAGIPLTSGFIGKWAVFVTAWRGGFAWLVVVAVLMSLVAAYFYLRLIVLMFFSPAAEDTRVVRSSWLTLGTVVVGCVLTVLLGILPGPLLELAASAREFLR</sequence>
<evidence type="ECO:0000313" key="8">
    <source>
        <dbReference type="EMBL" id="OYO18383.1"/>
    </source>
</evidence>
<dbReference type="EMBL" id="NMVQ01000044">
    <property type="protein sequence ID" value="OYO18383.1"/>
    <property type="molecule type" value="Genomic_DNA"/>
</dbReference>
<comment type="caution">
    <text evidence="8">The sequence shown here is derived from an EMBL/GenBank/DDBJ whole genome shotgun (WGS) entry which is preliminary data.</text>
</comment>
<feature type="transmembrane region" description="Helical" evidence="5">
    <location>
        <begin position="189"/>
        <end position="212"/>
    </location>
</feature>
<accession>A0A255GUW9</accession>
<feature type="transmembrane region" description="Helical" evidence="5">
    <location>
        <begin position="232"/>
        <end position="251"/>
    </location>
</feature>
<evidence type="ECO:0000256" key="3">
    <source>
        <dbReference type="ARBA" id="ARBA00022989"/>
    </source>
</evidence>
<dbReference type="Proteomes" id="UP000216311">
    <property type="component" value="Unassembled WGS sequence"/>
</dbReference>
<dbReference type="NCBIfam" id="TIGR01770">
    <property type="entry name" value="NDH_I_N"/>
    <property type="match status" value="1"/>
</dbReference>
<evidence type="ECO:0000259" key="7">
    <source>
        <dbReference type="Pfam" id="PF00361"/>
    </source>
</evidence>
<keyword evidence="9" id="KW-1185">Reference proteome</keyword>
<dbReference type="NCBIfam" id="NF004441">
    <property type="entry name" value="PRK05777.1-4"/>
    <property type="match status" value="1"/>
</dbReference>
<dbReference type="GO" id="GO:0008137">
    <property type="term" value="F:NADH dehydrogenase (ubiquinone) activity"/>
    <property type="evidence" value="ECO:0007669"/>
    <property type="project" value="InterPro"/>
</dbReference>
<keyword evidence="5" id="KW-0813">Transport</keyword>
<evidence type="ECO:0000256" key="4">
    <source>
        <dbReference type="ARBA" id="ARBA00023136"/>
    </source>
</evidence>
<feature type="transmembrane region" description="Helical" evidence="5">
    <location>
        <begin position="362"/>
        <end position="387"/>
    </location>
</feature>
<organism evidence="8 9">
    <name type="scientific">Enemella dayhoffiae</name>
    <dbReference type="NCBI Taxonomy" id="2016507"/>
    <lineage>
        <taxon>Bacteria</taxon>
        <taxon>Bacillati</taxon>
        <taxon>Actinomycetota</taxon>
        <taxon>Actinomycetes</taxon>
        <taxon>Propionibacteriales</taxon>
        <taxon>Propionibacteriaceae</taxon>
        <taxon>Enemella</taxon>
    </lineage>
</organism>
<evidence type="ECO:0000313" key="9">
    <source>
        <dbReference type="Proteomes" id="UP000216311"/>
    </source>
</evidence>
<dbReference type="GO" id="GO:0012505">
    <property type="term" value="C:endomembrane system"/>
    <property type="evidence" value="ECO:0007669"/>
    <property type="project" value="UniProtKB-SubCell"/>
</dbReference>
<feature type="transmembrane region" description="Helical" evidence="5">
    <location>
        <begin position="271"/>
        <end position="292"/>
    </location>
</feature>
<name>A0A255GUW9_9ACTN</name>
<feature type="transmembrane region" description="Helical" evidence="5">
    <location>
        <begin position="485"/>
        <end position="505"/>
    </location>
</feature>